<dbReference type="STRING" id="1380566.A0A179FB42"/>
<dbReference type="OrthoDB" id="3560411at2759"/>
<proteinExistence type="predicted"/>
<evidence type="ECO:0000313" key="2">
    <source>
        <dbReference type="EMBL" id="OAQ62755.1"/>
    </source>
</evidence>
<comment type="caution">
    <text evidence="2">The sequence shown here is derived from an EMBL/GenBank/DDBJ whole genome shotgun (WGS) entry which is preliminary data.</text>
</comment>
<sequence>MGTPVNAPSQANIRNHLYRPLLDAEFRVVHVLPGQFSDDIQCVIETRHTKIRCQYEALSYQWGDETNPSFIKVASINSTMQTRADTGLNRASTLFKIAVKRLWHLSQRYALSFRVSMVIIAAPPIIRLEGTLSPTLINMFTALLCIRFSVFLADTLMNGLGLVDEVLETKPWILAHRVPGYAENPAAFGSLKFESLPVTRSLEQALRHLRREYRSRTLWIDALCINQHNEDEKATEIQRMGWIYANASPVVIWIGPYHDIGQQNSCTTCLSLVGPHCRHRQQIQKAFDYAESLNVRRHFLRLFFSPHQPHIFRDCRPGFLEIANRGWWKRLWVIQEASLATSLVLLQCGHSTCDFGNFVSAHSALHVEHPDDDEFRDAVLSCVPMHNTIRDFRYSSRHDQGRIAFDRTLLDKWVVEAMRNMVYIFYPDMYGGVAPFHEQSFAHKLNRILLKTAGLFKCRDERDRLYAILGIATGVTTGEVTRLANLLERLIRYSTYWILAHPEDLLGTWGSSSLWHKVILRTLAALAVAPWLQFYDFTIKHWAINRPYYVITRDKDNLDVLMDSGKHLTRAEFFTSLAEYLARETKSLSLLEAANFGKDKDTNMPSWVPNWSRSVDDKAYNSITRLKTRHFIDVFQISADGKRLILLGQPKGTVYTNWATELASVRTSPWRRTVEKVLALPPVGRYIFIRCLWWIVLILRSKPYLMLDRSEKALLAMAYRLMNQWLDLGGFWLANGGTSPVRIRDGGNRLMGTIAAGEANPGDTIVSVPGCFNWLVLRGGQKRPNGMRRWKLVGLVHVGARNEAKGAGQTWGYSRSKWTSLVDKGLFRVYEVI</sequence>
<dbReference type="GeneID" id="28853442"/>
<dbReference type="KEGG" id="pchm:VFPPC_11192"/>
<keyword evidence="3" id="KW-1185">Reference proteome</keyword>
<protein>
    <submittedName>
        <fullName evidence="2">Heterokaryon incompatibility protein (HET) domain-containing protein</fullName>
    </submittedName>
</protein>
<dbReference type="Proteomes" id="UP000078397">
    <property type="component" value="Unassembled WGS sequence"/>
</dbReference>
<dbReference type="InterPro" id="IPR010730">
    <property type="entry name" value="HET"/>
</dbReference>
<dbReference type="InterPro" id="IPR052895">
    <property type="entry name" value="HetReg/Transcr_Mod"/>
</dbReference>
<evidence type="ECO:0000259" key="1">
    <source>
        <dbReference type="Pfam" id="PF06985"/>
    </source>
</evidence>
<accession>A0A179FB42</accession>
<dbReference type="EMBL" id="LSBJ02000006">
    <property type="protein sequence ID" value="OAQ62755.1"/>
    <property type="molecule type" value="Genomic_DNA"/>
</dbReference>
<dbReference type="Pfam" id="PF06985">
    <property type="entry name" value="HET"/>
    <property type="match status" value="1"/>
</dbReference>
<evidence type="ECO:0000313" key="3">
    <source>
        <dbReference type="Proteomes" id="UP000078397"/>
    </source>
</evidence>
<dbReference type="AlphaFoldDB" id="A0A179FB42"/>
<feature type="domain" description="Heterokaryon incompatibility" evidence="1">
    <location>
        <begin position="194"/>
        <end position="336"/>
    </location>
</feature>
<dbReference type="RefSeq" id="XP_018140335.1">
    <property type="nucleotide sequence ID" value="XM_018289448.1"/>
</dbReference>
<organism evidence="2 3">
    <name type="scientific">Pochonia chlamydosporia 170</name>
    <dbReference type="NCBI Taxonomy" id="1380566"/>
    <lineage>
        <taxon>Eukaryota</taxon>
        <taxon>Fungi</taxon>
        <taxon>Dikarya</taxon>
        <taxon>Ascomycota</taxon>
        <taxon>Pezizomycotina</taxon>
        <taxon>Sordariomycetes</taxon>
        <taxon>Hypocreomycetidae</taxon>
        <taxon>Hypocreales</taxon>
        <taxon>Clavicipitaceae</taxon>
        <taxon>Pochonia</taxon>
    </lineage>
</organism>
<dbReference type="PANTHER" id="PTHR24148">
    <property type="entry name" value="ANKYRIN REPEAT DOMAIN-CONTAINING PROTEIN 39 HOMOLOG-RELATED"/>
    <property type="match status" value="1"/>
</dbReference>
<gene>
    <name evidence="2" type="ORF">VFPPC_11192</name>
</gene>
<dbReference type="PANTHER" id="PTHR24148:SF64">
    <property type="entry name" value="HETEROKARYON INCOMPATIBILITY DOMAIN-CONTAINING PROTEIN"/>
    <property type="match status" value="1"/>
</dbReference>
<name>A0A179FB42_METCM</name>
<reference evidence="2 3" key="1">
    <citation type="journal article" date="2016" name="PLoS Pathog.">
        <title>Biosynthesis of antibiotic leucinostatins in bio-control fungus Purpureocillium lilacinum and their inhibition on phytophthora revealed by genome mining.</title>
        <authorList>
            <person name="Wang G."/>
            <person name="Liu Z."/>
            <person name="Lin R."/>
            <person name="Li E."/>
            <person name="Mao Z."/>
            <person name="Ling J."/>
            <person name="Yang Y."/>
            <person name="Yin W.B."/>
            <person name="Xie B."/>
        </authorList>
    </citation>
    <scope>NUCLEOTIDE SEQUENCE [LARGE SCALE GENOMIC DNA]</scope>
    <source>
        <strain evidence="2">170</strain>
    </source>
</reference>